<dbReference type="InterPro" id="IPR011037">
    <property type="entry name" value="Pyrv_Knase-like_insert_dom_sf"/>
</dbReference>
<feature type="domain" description="MOSC" evidence="1">
    <location>
        <begin position="123"/>
        <end position="279"/>
    </location>
</feature>
<name>A0A941I6Z8_9BURK</name>
<evidence type="ECO:0000313" key="2">
    <source>
        <dbReference type="EMBL" id="MBR7782125.1"/>
    </source>
</evidence>
<dbReference type="GO" id="GO:0003824">
    <property type="term" value="F:catalytic activity"/>
    <property type="evidence" value="ECO:0007669"/>
    <property type="project" value="InterPro"/>
</dbReference>
<sequence>MPVITELFLYPVKSCAGISLTEAEFGENGLSVHGITDRSWMIVTPEGMFMTQRELPQMATIRPAVSEQGLVLQHDDMPDFYLPPVLNDEHAQREVTVWDFTGMARDAGNEAAAWCTQVLGQPCRLVQVTPATGRTTSGTWTDGVTHPVQFQDGYPYLLTSVSSLAELNRHAQQAGWTDFPGNRFRPNIVIDDQMAFEEDHVTHYHFENGLSLQAVKPCTRCPIPAVDQDTGISGNNPVDLLLQFHCDARVEDQPVFGMNCVLQNGKGLSLRVGDNCQAELSF</sequence>
<dbReference type="SUPFAM" id="SSF50800">
    <property type="entry name" value="PK beta-barrel domain-like"/>
    <property type="match status" value="1"/>
</dbReference>
<keyword evidence="3" id="KW-1185">Reference proteome</keyword>
<dbReference type="Proteomes" id="UP000680067">
    <property type="component" value="Unassembled WGS sequence"/>
</dbReference>
<dbReference type="SUPFAM" id="SSF141673">
    <property type="entry name" value="MOSC N-terminal domain-like"/>
    <property type="match status" value="1"/>
</dbReference>
<dbReference type="EMBL" id="JAGSPN010000005">
    <property type="protein sequence ID" value="MBR7782125.1"/>
    <property type="molecule type" value="Genomic_DNA"/>
</dbReference>
<dbReference type="GO" id="GO:0030170">
    <property type="term" value="F:pyridoxal phosphate binding"/>
    <property type="evidence" value="ECO:0007669"/>
    <property type="project" value="InterPro"/>
</dbReference>
<dbReference type="Pfam" id="PF03473">
    <property type="entry name" value="MOSC"/>
    <property type="match status" value="1"/>
</dbReference>
<dbReference type="PROSITE" id="PS51340">
    <property type="entry name" value="MOSC"/>
    <property type="match status" value="1"/>
</dbReference>
<dbReference type="Pfam" id="PF03476">
    <property type="entry name" value="MOSC_N"/>
    <property type="match status" value="1"/>
</dbReference>
<dbReference type="PANTHER" id="PTHR14237:SF19">
    <property type="entry name" value="MITOCHONDRIAL AMIDOXIME REDUCING COMPONENT 1"/>
    <property type="match status" value="1"/>
</dbReference>
<proteinExistence type="predicted"/>
<accession>A0A941I6Z8</accession>
<evidence type="ECO:0000259" key="1">
    <source>
        <dbReference type="PROSITE" id="PS51340"/>
    </source>
</evidence>
<gene>
    <name evidence="2" type="ORF">KDM89_08235</name>
</gene>
<organism evidence="2 3">
    <name type="scientific">Undibacterium luofuense</name>
    <dbReference type="NCBI Taxonomy" id="2828733"/>
    <lineage>
        <taxon>Bacteria</taxon>
        <taxon>Pseudomonadati</taxon>
        <taxon>Pseudomonadota</taxon>
        <taxon>Betaproteobacteria</taxon>
        <taxon>Burkholderiales</taxon>
        <taxon>Oxalobacteraceae</taxon>
        <taxon>Undibacterium</taxon>
    </lineage>
</organism>
<comment type="caution">
    <text evidence="2">The sequence shown here is derived from an EMBL/GenBank/DDBJ whole genome shotgun (WGS) entry which is preliminary data.</text>
</comment>
<dbReference type="PANTHER" id="PTHR14237">
    <property type="entry name" value="MOLYBDOPTERIN COFACTOR SULFURASE MOSC"/>
    <property type="match status" value="1"/>
</dbReference>
<reference evidence="2" key="1">
    <citation type="submission" date="2021-04" db="EMBL/GenBank/DDBJ databases">
        <title>novel species isolated from subtropical streams in China.</title>
        <authorList>
            <person name="Lu H."/>
        </authorList>
    </citation>
    <scope>NUCLEOTIDE SEQUENCE</scope>
    <source>
        <strain evidence="2">LFS511W</strain>
    </source>
</reference>
<dbReference type="RefSeq" id="WP_212687473.1">
    <property type="nucleotide sequence ID" value="NZ_JAGSPN010000005.1"/>
</dbReference>
<evidence type="ECO:0000313" key="3">
    <source>
        <dbReference type="Proteomes" id="UP000680067"/>
    </source>
</evidence>
<dbReference type="InterPro" id="IPR005303">
    <property type="entry name" value="MOCOS_middle"/>
</dbReference>
<protein>
    <submittedName>
        <fullName evidence="2">MOSC N-terminal beta barrel domain-containing protein</fullName>
    </submittedName>
</protein>
<dbReference type="AlphaFoldDB" id="A0A941I6Z8"/>
<dbReference type="GO" id="GO:0030151">
    <property type="term" value="F:molybdenum ion binding"/>
    <property type="evidence" value="ECO:0007669"/>
    <property type="project" value="InterPro"/>
</dbReference>
<dbReference type="InterPro" id="IPR005302">
    <property type="entry name" value="MoCF_Sase_C"/>
</dbReference>